<dbReference type="CDD" id="cd07385">
    <property type="entry name" value="MPP_YkuE_C"/>
    <property type="match status" value="1"/>
</dbReference>
<evidence type="ECO:0000259" key="3">
    <source>
        <dbReference type="Pfam" id="PF00149"/>
    </source>
</evidence>
<dbReference type="AlphaFoldDB" id="A0A328Q7S8"/>
<gene>
    <name evidence="4" type="ORF">CA615_06710</name>
</gene>
<dbReference type="Gene3D" id="3.60.21.10">
    <property type="match status" value="1"/>
</dbReference>
<evidence type="ECO:0000256" key="2">
    <source>
        <dbReference type="ARBA" id="ARBA00022801"/>
    </source>
</evidence>
<keyword evidence="1" id="KW-0479">Metal-binding</keyword>
<evidence type="ECO:0000313" key="5">
    <source>
        <dbReference type="Proteomes" id="UP000248557"/>
    </source>
</evidence>
<name>A0A328Q7S8_9EURY</name>
<dbReference type="InterPro" id="IPR051158">
    <property type="entry name" value="Metallophosphoesterase_sf"/>
</dbReference>
<comment type="caution">
    <text evidence="4">The sequence shown here is derived from an EMBL/GenBank/DDBJ whole genome shotgun (WGS) entry which is preliminary data.</text>
</comment>
<keyword evidence="2" id="KW-0378">Hydrolase</keyword>
<evidence type="ECO:0000313" key="4">
    <source>
        <dbReference type="EMBL" id="RAP02558.1"/>
    </source>
</evidence>
<dbReference type="RefSeq" id="WP_112149721.1">
    <property type="nucleotide sequence ID" value="NZ_CATZXA010000011.1"/>
</dbReference>
<dbReference type="GO" id="GO:0008758">
    <property type="term" value="F:UDP-2,3-diacylglucosamine hydrolase activity"/>
    <property type="evidence" value="ECO:0007669"/>
    <property type="project" value="TreeGrafter"/>
</dbReference>
<sequence>MFKKIVGILLLILCLFLAIMIIEPTQLEVNEITVKSNQIPPEFNGTRIAVIGDFHYGEFVDENRVSYVVNKTNEQNPDITVMVGDYVTDNKDDVQPCIDILSNLRAKYGVYGVLGNNDPKNTTSNALDASSITNLRNRGVWIEKDGAKIRLGGVGDLSTDFQYPRLTTNGAADDDFVILAHHNPNYFDTLNHTRIDLSLSGHTHGGQVNLFGYTPWVEPSEKGHKYLSGLYEDSGAYLVVTNGVGERKVPFRFMATPQITMVTLEST</sequence>
<dbReference type="Proteomes" id="UP000248557">
    <property type="component" value="Unassembled WGS sequence"/>
</dbReference>
<feature type="domain" description="Calcineurin-like phosphoesterase" evidence="3">
    <location>
        <begin position="47"/>
        <end position="205"/>
    </location>
</feature>
<dbReference type="Pfam" id="PF00149">
    <property type="entry name" value="Metallophos"/>
    <property type="match status" value="1"/>
</dbReference>
<dbReference type="GO" id="GO:0009245">
    <property type="term" value="P:lipid A biosynthetic process"/>
    <property type="evidence" value="ECO:0007669"/>
    <property type="project" value="TreeGrafter"/>
</dbReference>
<dbReference type="SUPFAM" id="SSF56300">
    <property type="entry name" value="Metallo-dependent phosphatases"/>
    <property type="match status" value="1"/>
</dbReference>
<dbReference type="InterPro" id="IPR029052">
    <property type="entry name" value="Metallo-depent_PP-like"/>
</dbReference>
<dbReference type="InterPro" id="IPR004843">
    <property type="entry name" value="Calcineurin-like_PHP"/>
</dbReference>
<dbReference type="EMBL" id="NGJK01000082">
    <property type="protein sequence ID" value="RAP02558.1"/>
    <property type="molecule type" value="Genomic_DNA"/>
</dbReference>
<reference evidence="4 5" key="1">
    <citation type="submission" date="2017-05" db="EMBL/GenBank/DDBJ databases">
        <title>Host range expansion of the Methanosphaera genus to humans and monogastric animals involves recent and extensive reduction in genome content.</title>
        <authorList>
            <person name="Hoedt E.C."/>
            <person name="Volmer J.G."/>
            <person name="Parks D.H."/>
            <person name="Rosewarne C.P."/>
            <person name="Denman S.E."/>
            <person name="Mcsweeney C.S."/>
            <person name="O Cuiv P."/>
            <person name="Hugenholtz P."/>
            <person name="Tyson G.W."/>
            <person name="Morrison M."/>
        </authorList>
    </citation>
    <scope>NUCLEOTIDE SEQUENCE [LARGE SCALE GENOMIC DNA]</scope>
    <source>
        <strain evidence="4 5">PA5</strain>
    </source>
</reference>
<proteinExistence type="predicted"/>
<evidence type="ECO:0000256" key="1">
    <source>
        <dbReference type="ARBA" id="ARBA00022723"/>
    </source>
</evidence>
<dbReference type="PANTHER" id="PTHR31302:SF31">
    <property type="entry name" value="PHOSPHODIESTERASE YAEI"/>
    <property type="match status" value="1"/>
</dbReference>
<accession>A0A328Q7S8</accession>
<dbReference type="GO" id="GO:0046872">
    <property type="term" value="F:metal ion binding"/>
    <property type="evidence" value="ECO:0007669"/>
    <property type="project" value="UniProtKB-KW"/>
</dbReference>
<protein>
    <recommendedName>
        <fullName evidence="3">Calcineurin-like phosphoesterase domain-containing protein</fullName>
    </recommendedName>
</protein>
<dbReference type="GO" id="GO:0016020">
    <property type="term" value="C:membrane"/>
    <property type="evidence" value="ECO:0007669"/>
    <property type="project" value="GOC"/>
</dbReference>
<dbReference type="PANTHER" id="PTHR31302">
    <property type="entry name" value="TRANSMEMBRANE PROTEIN WITH METALLOPHOSPHOESTERASE DOMAIN-RELATED"/>
    <property type="match status" value="1"/>
</dbReference>
<organism evidence="4 5">
    <name type="scientific">Methanosphaera stadtmanae</name>
    <dbReference type="NCBI Taxonomy" id="2317"/>
    <lineage>
        <taxon>Archaea</taxon>
        <taxon>Methanobacteriati</taxon>
        <taxon>Methanobacteriota</taxon>
        <taxon>Methanomada group</taxon>
        <taxon>Methanobacteria</taxon>
        <taxon>Methanobacteriales</taxon>
        <taxon>Methanobacteriaceae</taxon>
        <taxon>Methanosphaera</taxon>
    </lineage>
</organism>